<evidence type="ECO:0000313" key="1">
    <source>
        <dbReference type="EMBL" id="EJK51047.1"/>
    </source>
</evidence>
<organism evidence="1 2">
    <name type="scientific">Thalassiosira oceanica</name>
    <name type="common">Marine diatom</name>
    <dbReference type="NCBI Taxonomy" id="159749"/>
    <lineage>
        <taxon>Eukaryota</taxon>
        <taxon>Sar</taxon>
        <taxon>Stramenopiles</taxon>
        <taxon>Ochrophyta</taxon>
        <taxon>Bacillariophyta</taxon>
        <taxon>Coscinodiscophyceae</taxon>
        <taxon>Thalassiosirophycidae</taxon>
        <taxon>Thalassiosirales</taxon>
        <taxon>Thalassiosiraceae</taxon>
        <taxon>Thalassiosira</taxon>
    </lineage>
</organism>
<accession>K0RWA8</accession>
<dbReference type="InterPro" id="IPR005046">
    <property type="entry name" value="DUF285"/>
</dbReference>
<dbReference type="OrthoDB" id="198852at2759"/>
<dbReference type="AlphaFoldDB" id="K0RWA8"/>
<protein>
    <recommendedName>
        <fullName evidence="3">BspA family leucine-rich repeat surface protein</fullName>
    </recommendedName>
</protein>
<comment type="caution">
    <text evidence="1">The sequence shown here is derived from an EMBL/GenBank/DDBJ whole genome shotgun (WGS) entry which is preliminary data.</text>
</comment>
<dbReference type="Proteomes" id="UP000266841">
    <property type="component" value="Unassembled WGS sequence"/>
</dbReference>
<evidence type="ECO:0000313" key="2">
    <source>
        <dbReference type="Proteomes" id="UP000266841"/>
    </source>
</evidence>
<keyword evidence="2" id="KW-1185">Reference proteome</keyword>
<evidence type="ECO:0008006" key="3">
    <source>
        <dbReference type="Google" id="ProtNLM"/>
    </source>
</evidence>
<dbReference type="Pfam" id="PF03382">
    <property type="entry name" value="DUF285"/>
    <property type="match status" value="1"/>
</dbReference>
<sequence>MEAMFRGATAFNQPLSFDTAKVDYMTEMFNGATAFNQDLCHFGDNFSQPIDVEGMFQNSGCSNKNVPTSASGPWCACRRSNLRIPKILRCDKKLAEGIVYLERDGP</sequence>
<dbReference type="EMBL" id="AGNL01042321">
    <property type="protein sequence ID" value="EJK51047.1"/>
    <property type="molecule type" value="Genomic_DNA"/>
</dbReference>
<proteinExistence type="predicted"/>
<name>K0RWA8_THAOC</name>
<reference evidence="1 2" key="1">
    <citation type="journal article" date="2012" name="Genome Biol.">
        <title>Genome and low-iron response of an oceanic diatom adapted to chronic iron limitation.</title>
        <authorList>
            <person name="Lommer M."/>
            <person name="Specht M."/>
            <person name="Roy A.S."/>
            <person name="Kraemer L."/>
            <person name="Andreson R."/>
            <person name="Gutowska M.A."/>
            <person name="Wolf J."/>
            <person name="Bergner S.V."/>
            <person name="Schilhabel M.B."/>
            <person name="Klostermeier U.C."/>
            <person name="Beiko R.G."/>
            <person name="Rosenstiel P."/>
            <person name="Hippler M."/>
            <person name="Laroche J."/>
        </authorList>
    </citation>
    <scope>NUCLEOTIDE SEQUENCE [LARGE SCALE GENOMIC DNA]</scope>
    <source>
        <strain evidence="1 2">CCMP1005</strain>
    </source>
</reference>
<gene>
    <name evidence="1" type="ORF">THAOC_29819</name>
</gene>